<evidence type="ECO:0000256" key="2">
    <source>
        <dbReference type="ARBA" id="ARBA00010271"/>
    </source>
</evidence>
<dbReference type="Proteomes" id="UP000811246">
    <property type="component" value="Chromosome 7"/>
</dbReference>
<gene>
    <name evidence="9" type="ORF">I3842_07G079900</name>
</gene>
<dbReference type="Pfam" id="PF03016">
    <property type="entry name" value="Exostosin_GT47"/>
    <property type="match status" value="1"/>
</dbReference>
<evidence type="ECO:0000259" key="8">
    <source>
        <dbReference type="Pfam" id="PF03016"/>
    </source>
</evidence>
<dbReference type="AlphaFoldDB" id="A0A922EIN1"/>
<dbReference type="PANTHER" id="PTHR11062:SF267">
    <property type="entry name" value="EXOSTOSIN FAMILY PROTEIN"/>
    <property type="match status" value="1"/>
</dbReference>
<keyword evidence="4" id="KW-0812">Transmembrane</keyword>
<comment type="caution">
    <text evidence="9">The sequence shown here is derived from an EMBL/GenBank/DDBJ whole genome shotgun (WGS) entry which is preliminary data.</text>
</comment>
<dbReference type="GO" id="GO:0016757">
    <property type="term" value="F:glycosyltransferase activity"/>
    <property type="evidence" value="ECO:0007669"/>
    <property type="project" value="UniProtKB-KW"/>
</dbReference>
<accession>A0A922EIN1</accession>
<keyword evidence="4" id="KW-0735">Signal-anchor</keyword>
<organism evidence="9 10">
    <name type="scientific">Carya illinoinensis</name>
    <name type="common">Pecan</name>
    <dbReference type="NCBI Taxonomy" id="32201"/>
    <lineage>
        <taxon>Eukaryota</taxon>
        <taxon>Viridiplantae</taxon>
        <taxon>Streptophyta</taxon>
        <taxon>Embryophyta</taxon>
        <taxon>Tracheophyta</taxon>
        <taxon>Spermatophyta</taxon>
        <taxon>Magnoliopsida</taxon>
        <taxon>eudicotyledons</taxon>
        <taxon>Gunneridae</taxon>
        <taxon>Pentapetalae</taxon>
        <taxon>rosids</taxon>
        <taxon>fabids</taxon>
        <taxon>Fagales</taxon>
        <taxon>Juglandaceae</taxon>
        <taxon>Carya</taxon>
    </lineage>
</organism>
<dbReference type="PANTHER" id="PTHR11062">
    <property type="entry name" value="EXOSTOSIN HEPARAN SULFATE GLYCOSYLTRANSFERASE -RELATED"/>
    <property type="match status" value="1"/>
</dbReference>
<evidence type="ECO:0000256" key="3">
    <source>
        <dbReference type="ARBA" id="ARBA00022676"/>
    </source>
</evidence>
<keyword evidence="5" id="KW-0333">Golgi apparatus</keyword>
<evidence type="ECO:0000313" key="10">
    <source>
        <dbReference type="Proteomes" id="UP000811246"/>
    </source>
</evidence>
<feature type="compositionally biased region" description="Low complexity" evidence="6">
    <location>
        <begin position="37"/>
        <end position="46"/>
    </location>
</feature>
<dbReference type="GO" id="GO:0000139">
    <property type="term" value="C:Golgi membrane"/>
    <property type="evidence" value="ECO:0007669"/>
    <property type="project" value="UniProtKB-SubCell"/>
</dbReference>
<proteinExistence type="inferred from homology"/>
<feature type="domain" description="Exostosin GT47" evidence="8">
    <location>
        <begin position="158"/>
        <end position="441"/>
    </location>
</feature>
<feature type="signal peptide" evidence="7">
    <location>
        <begin position="1"/>
        <end position="33"/>
    </location>
</feature>
<evidence type="ECO:0000256" key="6">
    <source>
        <dbReference type="SAM" id="MobiDB-lite"/>
    </source>
</evidence>
<dbReference type="InterPro" id="IPR040911">
    <property type="entry name" value="Exostosin_GT47"/>
</dbReference>
<evidence type="ECO:0000256" key="5">
    <source>
        <dbReference type="ARBA" id="ARBA00023034"/>
    </source>
</evidence>
<keyword evidence="3" id="KW-0328">Glycosyltransferase</keyword>
<keyword evidence="7" id="KW-0732">Signal</keyword>
<keyword evidence="3" id="KW-0808">Transferase</keyword>
<evidence type="ECO:0000256" key="1">
    <source>
        <dbReference type="ARBA" id="ARBA00004323"/>
    </source>
</evidence>
<feature type="chain" id="PRO_5037043584" description="Exostosin GT47 domain-containing protein" evidence="7">
    <location>
        <begin position="34"/>
        <end position="495"/>
    </location>
</feature>
<reference evidence="9" key="1">
    <citation type="submission" date="2021-01" db="EMBL/GenBank/DDBJ databases">
        <authorList>
            <person name="Lovell J.T."/>
            <person name="Bentley N."/>
            <person name="Bhattarai G."/>
            <person name="Jenkins J.W."/>
            <person name="Sreedasyam A."/>
            <person name="Alarcon Y."/>
            <person name="Bock C."/>
            <person name="Boston L."/>
            <person name="Carlson J."/>
            <person name="Cervantes K."/>
            <person name="Clermont K."/>
            <person name="Krom N."/>
            <person name="Kubenka K."/>
            <person name="Mamidi S."/>
            <person name="Mattison C."/>
            <person name="Monteros M."/>
            <person name="Pisani C."/>
            <person name="Plott C."/>
            <person name="Rajasekar S."/>
            <person name="Rhein H.S."/>
            <person name="Rohla C."/>
            <person name="Song M."/>
            <person name="Hilaire R.S."/>
            <person name="Shu S."/>
            <person name="Wells L."/>
            <person name="Wang X."/>
            <person name="Webber J."/>
            <person name="Heerema R.J."/>
            <person name="Klein P."/>
            <person name="Conner P."/>
            <person name="Grauke L."/>
            <person name="Grimwood J."/>
            <person name="Schmutz J."/>
            <person name="Randall J.J."/>
        </authorList>
    </citation>
    <scope>NUCLEOTIDE SEQUENCE</scope>
    <source>
        <tissue evidence="9">Leaf</tissue>
    </source>
</reference>
<feature type="region of interest" description="Disordered" evidence="6">
    <location>
        <begin position="37"/>
        <end position="60"/>
    </location>
</feature>
<comment type="similarity">
    <text evidence="2">Belongs to the glycosyltransferase 47 family.</text>
</comment>
<comment type="subcellular location">
    <subcellularLocation>
        <location evidence="1">Golgi apparatus membrane</location>
        <topology evidence="1">Single-pass type II membrane protein</topology>
    </subcellularLocation>
</comment>
<evidence type="ECO:0000256" key="7">
    <source>
        <dbReference type="SAM" id="SignalP"/>
    </source>
</evidence>
<evidence type="ECO:0000313" key="9">
    <source>
        <dbReference type="EMBL" id="KAG6703347.1"/>
    </source>
</evidence>
<dbReference type="InterPro" id="IPR004263">
    <property type="entry name" value="Exostosin"/>
</dbReference>
<evidence type="ECO:0000256" key="4">
    <source>
        <dbReference type="ARBA" id="ARBA00022968"/>
    </source>
</evidence>
<name>A0A922EIN1_CARIL</name>
<sequence length="495" mass="56849">MATFSFRSPFTLIPTRLLLLLLLILIFISPVRQNTLPHHLSSSSTPPSTPKSPIQSNPRNAPVSLSFATAPLMPETSMDAPPSTSFTSKPTNSIARQITEKFSTTERIEQDLGRARAAIRKAIRTLNYTSDKEEIYVPTGPVYRNAYAFHQSHIEMVKRFKVWVYREGELPMAHIGPLSYIYSIGGQFMDEMERGDSPFLASHPDEAHAFFVPLSISKITDCFAVLDPRTFFDRMIRIFTDYVHVVADKYPYWNRSSGGDHFMVSCHDWAPLIDRHDHKLYKNFIRVLCNANTSEGFKPMRDVSLPEFNLKGHPLYNLGPTRYGVAPSERTILAFFAGAAHGDIRDILFLHWKEKDDEVQVYENLPKEKNYHKLMGQSKYCLCPSGSEVASPRVVEAMYQECVPVIISDYYTLPFSDVLDWSKFSVFVPPKRIPEIKTILKGISQRKYLTLQKRVTQVARHFELNRPSKPFDVIHMVLHSVWLRRLNIMLTEHVY</sequence>
<protein>
    <recommendedName>
        <fullName evidence="8">Exostosin GT47 domain-containing protein</fullName>
    </recommendedName>
</protein>
<dbReference type="EMBL" id="CM031831">
    <property type="protein sequence ID" value="KAG6703347.1"/>
    <property type="molecule type" value="Genomic_DNA"/>
</dbReference>